<sequence>MSVPVAPERKSLLPLRLPAPCVVAPRPTIPMPSVCENNPKSSLTVGNRVLVNGLKSGILRYIGTVKFADGQFCGVELDQPDGKHDGQIKDVRYFQCPPNHGIFVPCDKVVLAPRLRTSLSQRPISRLKPPTMTRSMTHSSEINKIEQSKSVELPDLLANTTSQPVILNNSIVNDHHEIIIPIEQPKEQTIDVIESKLEFQPLTTDEPSETIEADFTDSVSLILHQLQQEQPIETRSSSIIISEEDTEDDDDDELDNESIIESTINEKIDTTCHSSSPSSSICISIESTKFVQTDLSFHFNDNISFTKNELIKKQKSILNLSTSINKLEIKKKDEQTIINKKKPIIQSIKKNVEQRSIPPLSNTTKRPIISTIPRKSSIILPKKGPPSKIPLNAAQSVTSLSSSQSKHSLSLSSCNSLNSSQSDLGSINKNSNIKKTSDTNQNIFQSSGIPSINLEKQIDQSRDQLNTLNQQMAIQKSLNQSLEITNQHLKKYYEHLLNQFDLMHILSQYYINENEQIKEQHEIQLSKARTTKDQLEISIEHLQTYHKNELSVLDKRYHSQIETLNKTHEQKLNEYKQKMNHLLHEKNELESCCSLLQEKVDSFLTEMANSEHADVLLCHVETLEKDRTSLQTVLELKTKEITQLRTKLNEQEIRLHDEQALRKRVDMVENKNQNLEYLLQHKKLSEKSALAERNELKEQVIQLERDNCQLKFENETLRYRLHERSLSISIPLNNQIIFPNKSITIPIQKLQGRNRACSLSSIIIIAHKNECITLIRTRIVGGIESIPHSWPWIVSIRLASTNSPFCGGSLITDRYVLTAAHCFYDELKKTGGKTTAAIRSKYIFVIGAHYSTEKNTYLNSHLHVSANLIIIHPQYDTNTKINDIALIQLNRSVDLTDKTIGFICLPMPTLRYPKLFPSDRTDAVIFSYVLLAIGWGREREGSFGRASNVLLQVELPIQSSYIRPSDCADQVYDPEKQFCAGFIPGGKDTCQGDRSLFI</sequence>
<dbReference type="SMART" id="SM01052">
    <property type="entry name" value="CAP_GLY"/>
    <property type="match status" value="1"/>
</dbReference>
<name>A0A814JZQ2_9BILA</name>
<dbReference type="InterPro" id="IPR009003">
    <property type="entry name" value="Peptidase_S1_PA"/>
</dbReference>
<dbReference type="AlphaFoldDB" id="A0A814JZQ2"/>
<dbReference type="CDD" id="cd00190">
    <property type="entry name" value="Tryp_SPc"/>
    <property type="match status" value="1"/>
</dbReference>
<dbReference type="SUPFAM" id="SSF74924">
    <property type="entry name" value="Cap-Gly domain"/>
    <property type="match status" value="1"/>
</dbReference>
<organism evidence="12 14">
    <name type="scientific">Rotaria sordida</name>
    <dbReference type="NCBI Taxonomy" id="392033"/>
    <lineage>
        <taxon>Eukaryota</taxon>
        <taxon>Metazoa</taxon>
        <taxon>Spiralia</taxon>
        <taxon>Gnathifera</taxon>
        <taxon>Rotifera</taxon>
        <taxon>Eurotatoria</taxon>
        <taxon>Bdelloidea</taxon>
        <taxon>Philodinida</taxon>
        <taxon>Philodinidae</taxon>
        <taxon>Rotaria</taxon>
    </lineage>
</organism>
<evidence type="ECO:0000256" key="6">
    <source>
        <dbReference type="ARBA" id="ARBA00023180"/>
    </source>
</evidence>
<dbReference type="PRINTS" id="PR00722">
    <property type="entry name" value="CHYMOTRYPSIN"/>
</dbReference>
<evidence type="ECO:0000256" key="4">
    <source>
        <dbReference type="ARBA" id="ARBA00022825"/>
    </source>
</evidence>
<feature type="region of interest" description="Disordered" evidence="9">
    <location>
        <begin position="233"/>
        <end position="254"/>
    </location>
</feature>
<dbReference type="Gene3D" id="2.30.30.190">
    <property type="entry name" value="CAP Gly-rich-like domain"/>
    <property type="match status" value="1"/>
</dbReference>
<evidence type="ECO:0000256" key="5">
    <source>
        <dbReference type="ARBA" id="ARBA00023157"/>
    </source>
</evidence>
<evidence type="ECO:0000313" key="13">
    <source>
        <dbReference type="EMBL" id="CAF1203136.1"/>
    </source>
</evidence>
<dbReference type="PROSITE" id="PS50245">
    <property type="entry name" value="CAP_GLY_2"/>
    <property type="match status" value="1"/>
</dbReference>
<gene>
    <name evidence="13" type="ORF">JXQ802_LOCUS24536</name>
    <name evidence="12" type="ORF">PYM288_LOCUS16832</name>
</gene>
<evidence type="ECO:0000313" key="12">
    <source>
        <dbReference type="EMBL" id="CAF1044731.1"/>
    </source>
</evidence>
<dbReference type="FunFam" id="2.40.10.10:FF:000028">
    <property type="entry name" value="Serine protease easter"/>
    <property type="match status" value="1"/>
</dbReference>
<feature type="coiled-coil region" evidence="8">
    <location>
        <begin position="451"/>
        <end position="478"/>
    </location>
</feature>
<dbReference type="InterPro" id="IPR043504">
    <property type="entry name" value="Peptidase_S1_PA_chymotrypsin"/>
</dbReference>
<comment type="caution">
    <text evidence="12">The sequence shown here is derived from an EMBL/GenBank/DDBJ whole genome shotgun (WGS) entry which is preliminary data.</text>
</comment>
<evidence type="ECO:0000313" key="14">
    <source>
        <dbReference type="Proteomes" id="UP000663854"/>
    </source>
</evidence>
<dbReference type="InterPro" id="IPR001254">
    <property type="entry name" value="Trypsin_dom"/>
</dbReference>
<evidence type="ECO:0000256" key="9">
    <source>
        <dbReference type="SAM" id="MobiDB-lite"/>
    </source>
</evidence>
<feature type="compositionally biased region" description="Acidic residues" evidence="9">
    <location>
        <begin position="242"/>
        <end position="254"/>
    </location>
</feature>
<dbReference type="Pfam" id="PF00089">
    <property type="entry name" value="Trypsin"/>
    <property type="match status" value="1"/>
</dbReference>
<dbReference type="SUPFAM" id="SSF50494">
    <property type="entry name" value="Trypsin-like serine proteases"/>
    <property type="match status" value="1"/>
</dbReference>
<evidence type="ECO:0000313" key="15">
    <source>
        <dbReference type="Proteomes" id="UP000663870"/>
    </source>
</evidence>
<keyword evidence="1" id="KW-0645">Protease</keyword>
<evidence type="ECO:0000256" key="1">
    <source>
        <dbReference type="ARBA" id="ARBA00022670"/>
    </source>
</evidence>
<keyword evidence="5" id="KW-1015">Disulfide bond</keyword>
<dbReference type="InterPro" id="IPR036859">
    <property type="entry name" value="CAP-Gly_dom_sf"/>
</dbReference>
<evidence type="ECO:0000256" key="7">
    <source>
        <dbReference type="ARBA" id="ARBA00024195"/>
    </source>
</evidence>
<dbReference type="PROSITE" id="PS00134">
    <property type="entry name" value="TRYPSIN_HIS"/>
    <property type="match status" value="1"/>
</dbReference>
<keyword evidence="6" id="KW-0325">Glycoprotein</keyword>
<dbReference type="GO" id="GO:0006508">
    <property type="term" value="P:proteolysis"/>
    <property type="evidence" value="ECO:0007669"/>
    <property type="project" value="UniProtKB-KW"/>
</dbReference>
<dbReference type="EMBL" id="CAJNOL010000800">
    <property type="protein sequence ID" value="CAF1203136.1"/>
    <property type="molecule type" value="Genomic_DNA"/>
</dbReference>
<dbReference type="PANTHER" id="PTHR24264:SF54">
    <property type="entry name" value="PEPTIDASE S1 DOMAIN-CONTAINING PROTEIN"/>
    <property type="match status" value="1"/>
</dbReference>
<evidence type="ECO:0000256" key="3">
    <source>
        <dbReference type="ARBA" id="ARBA00022801"/>
    </source>
</evidence>
<evidence type="ECO:0000259" key="11">
    <source>
        <dbReference type="PROSITE" id="PS50245"/>
    </source>
</evidence>
<dbReference type="InterPro" id="IPR001314">
    <property type="entry name" value="Peptidase_S1A"/>
</dbReference>
<evidence type="ECO:0000259" key="10">
    <source>
        <dbReference type="PROSITE" id="PS50240"/>
    </source>
</evidence>
<reference evidence="12" key="1">
    <citation type="submission" date="2021-02" db="EMBL/GenBank/DDBJ databases">
        <authorList>
            <person name="Nowell W R."/>
        </authorList>
    </citation>
    <scope>NUCLEOTIDE SEQUENCE</scope>
</reference>
<keyword evidence="2" id="KW-0732">Signal</keyword>
<comment type="similarity">
    <text evidence="7">Belongs to the peptidase S1 family. CLIP subfamily.</text>
</comment>
<protein>
    <recommendedName>
        <fullName evidence="16">CAP-Gly domain-containing protein</fullName>
    </recommendedName>
</protein>
<evidence type="ECO:0000256" key="8">
    <source>
        <dbReference type="SAM" id="Coils"/>
    </source>
</evidence>
<evidence type="ECO:0000256" key="2">
    <source>
        <dbReference type="ARBA" id="ARBA00022729"/>
    </source>
</evidence>
<dbReference type="InterPro" id="IPR000938">
    <property type="entry name" value="CAP-Gly_domain"/>
</dbReference>
<feature type="coiled-coil region" evidence="8">
    <location>
        <begin position="518"/>
        <end position="592"/>
    </location>
</feature>
<feature type="region of interest" description="Disordered" evidence="9">
    <location>
        <begin position="417"/>
        <end position="442"/>
    </location>
</feature>
<accession>A0A814JZQ2</accession>
<dbReference type="PROSITE" id="PS50240">
    <property type="entry name" value="TRYPSIN_DOM"/>
    <property type="match status" value="1"/>
</dbReference>
<feature type="domain" description="CAP-Gly" evidence="11">
    <location>
        <begin position="63"/>
        <end position="105"/>
    </location>
</feature>
<feature type="coiled-coil region" evidence="8">
    <location>
        <begin position="634"/>
        <end position="706"/>
    </location>
</feature>
<dbReference type="PANTHER" id="PTHR24264">
    <property type="entry name" value="TRYPSIN-RELATED"/>
    <property type="match status" value="1"/>
</dbReference>
<proteinExistence type="inferred from homology"/>
<feature type="domain" description="Peptidase S1" evidence="10">
    <location>
        <begin position="779"/>
        <end position="998"/>
    </location>
</feature>
<dbReference type="EMBL" id="CAJNOH010000453">
    <property type="protein sequence ID" value="CAF1044731.1"/>
    <property type="molecule type" value="Genomic_DNA"/>
</dbReference>
<dbReference type="SMART" id="SM00020">
    <property type="entry name" value="Tryp_SPc"/>
    <property type="match status" value="1"/>
</dbReference>
<dbReference type="Proteomes" id="UP000663870">
    <property type="component" value="Unassembled WGS sequence"/>
</dbReference>
<dbReference type="GO" id="GO:0004252">
    <property type="term" value="F:serine-type endopeptidase activity"/>
    <property type="evidence" value="ECO:0007669"/>
    <property type="project" value="InterPro"/>
</dbReference>
<dbReference type="InterPro" id="IPR018114">
    <property type="entry name" value="TRYPSIN_HIS"/>
</dbReference>
<dbReference type="Gene3D" id="2.40.10.10">
    <property type="entry name" value="Trypsin-like serine proteases"/>
    <property type="match status" value="2"/>
</dbReference>
<evidence type="ECO:0008006" key="16">
    <source>
        <dbReference type="Google" id="ProtNLM"/>
    </source>
</evidence>
<feature type="compositionally biased region" description="Polar residues" evidence="9">
    <location>
        <begin position="425"/>
        <end position="442"/>
    </location>
</feature>
<dbReference type="GO" id="GO:0005615">
    <property type="term" value="C:extracellular space"/>
    <property type="evidence" value="ECO:0007669"/>
    <property type="project" value="TreeGrafter"/>
</dbReference>
<keyword evidence="3" id="KW-0378">Hydrolase</keyword>
<keyword evidence="15" id="KW-1185">Reference proteome</keyword>
<keyword evidence="8" id="KW-0175">Coiled coil</keyword>
<dbReference type="Proteomes" id="UP000663854">
    <property type="component" value="Unassembled WGS sequence"/>
</dbReference>
<keyword evidence="4" id="KW-0720">Serine protease</keyword>
<dbReference type="Pfam" id="PF01302">
    <property type="entry name" value="CAP_GLY"/>
    <property type="match status" value="1"/>
</dbReference>
<dbReference type="InterPro" id="IPR050127">
    <property type="entry name" value="Serine_Proteases_S1"/>
</dbReference>